<evidence type="ECO:0000256" key="1">
    <source>
        <dbReference type="ARBA" id="ARBA00012513"/>
    </source>
</evidence>
<evidence type="ECO:0000259" key="17">
    <source>
        <dbReference type="PROSITE" id="PS50011"/>
    </source>
</evidence>
<dbReference type="Proteomes" id="UP000283090">
    <property type="component" value="Unassembled WGS sequence"/>
</dbReference>
<evidence type="ECO:0000256" key="5">
    <source>
        <dbReference type="ARBA" id="ARBA00022741"/>
    </source>
</evidence>
<dbReference type="InterPro" id="IPR008271">
    <property type="entry name" value="Ser/Thr_kinase_AS"/>
</dbReference>
<evidence type="ECO:0000256" key="4">
    <source>
        <dbReference type="ARBA" id="ARBA00022679"/>
    </source>
</evidence>
<evidence type="ECO:0000256" key="14">
    <source>
        <dbReference type="RuleBase" id="RU000304"/>
    </source>
</evidence>
<dbReference type="SMART" id="SM00220">
    <property type="entry name" value="S_TKc"/>
    <property type="match status" value="1"/>
</dbReference>
<evidence type="ECO:0000256" key="6">
    <source>
        <dbReference type="ARBA" id="ARBA00022777"/>
    </source>
</evidence>
<feature type="compositionally biased region" description="Polar residues" evidence="16">
    <location>
        <begin position="126"/>
        <end position="139"/>
    </location>
</feature>
<evidence type="ECO:0000256" key="7">
    <source>
        <dbReference type="ARBA" id="ARBA00022840"/>
    </source>
</evidence>
<dbReference type="EMBL" id="SAEB01000006">
    <property type="protein sequence ID" value="RVD85670.1"/>
    <property type="molecule type" value="Genomic_DNA"/>
</dbReference>
<feature type="region of interest" description="Disordered" evidence="16">
    <location>
        <begin position="400"/>
        <end position="426"/>
    </location>
</feature>
<keyword evidence="19" id="KW-1185">Reference proteome</keyword>
<keyword evidence="6 15" id="KW-0418">Kinase</keyword>
<feature type="region of interest" description="Disordered" evidence="16">
    <location>
        <begin position="85"/>
        <end position="141"/>
    </location>
</feature>
<comment type="similarity">
    <text evidence="15">Belongs to the protein kinase superfamily. Ser/Thr protein kinase family. Aurora subfamily.</text>
</comment>
<comment type="caution">
    <text evidence="18">The sequence shown here is derived from an EMBL/GenBank/DDBJ whole genome shotgun (WGS) entry which is preliminary data.</text>
</comment>
<dbReference type="GO" id="GO:0000776">
    <property type="term" value="C:kinetochore"/>
    <property type="evidence" value="ECO:0007669"/>
    <property type="project" value="UniProtKB-ARBA"/>
</dbReference>
<dbReference type="GO" id="GO:0051233">
    <property type="term" value="C:spindle midzone"/>
    <property type="evidence" value="ECO:0007669"/>
    <property type="project" value="UniProtKB-ARBA"/>
</dbReference>
<comment type="catalytic activity">
    <reaction evidence="9 15">
        <text>L-seryl-[protein] + ATP = O-phospho-L-seryl-[protein] + ADP + H(+)</text>
        <dbReference type="Rhea" id="RHEA:17989"/>
        <dbReference type="Rhea" id="RHEA-COMP:9863"/>
        <dbReference type="Rhea" id="RHEA-COMP:11604"/>
        <dbReference type="ChEBI" id="CHEBI:15378"/>
        <dbReference type="ChEBI" id="CHEBI:29999"/>
        <dbReference type="ChEBI" id="CHEBI:30616"/>
        <dbReference type="ChEBI" id="CHEBI:83421"/>
        <dbReference type="ChEBI" id="CHEBI:456216"/>
        <dbReference type="EC" id="2.7.11.1"/>
    </reaction>
</comment>
<accession>A0A437A3M0</accession>
<dbReference type="EC" id="2.7.11.1" evidence="1 15"/>
<gene>
    <name evidence="18" type="ORF">DFL_003981</name>
</gene>
<evidence type="ECO:0000256" key="3">
    <source>
        <dbReference type="ARBA" id="ARBA00022527"/>
    </source>
</evidence>
<dbReference type="InterPro" id="IPR011009">
    <property type="entry name" value="Kinase-like_dom_sf"/>
</dbReference>
<keyword evidence="3 14" id="KW-0723">Serine/threonine-protein kinase</keyword>
<evidence type="ECO:0000256" key="2">
    <source>
        <dbReference type="ARBA" id="ARBA00021157"/>
    </source>
</evidence>
<dbReference type="AlphaFoldDB" id="A0A437A3M0"/>
<organism evidence="18 19">
    <name type="scientific">Arthrobotrys flagrans</name>
    <name type="common">Nematode-trapping fungus</name>
    <name type="synonym">Trichothecium flagrans</name>
    <dbReference type="NCBI Taxonomy" id="97331"/>
    <lineage>
        <taxon>Eukaryota</taxon>
        <taxon>Fungi</taxon>
        <taxon>Dikarya</taxon>
        <taxon>Ascomycota</taxon>
        <taxon>Pezizomycotina</taxon>
        <taxon>Orbiliomycetes</taxon>
        <taxon>Orbiliales</taxon>
        <taxon>Orbiliaceae</taxon>
        <taxon>Arthrobotrys</taxon>
    </lineage>
</organism>
<dbReference type="PROSITE" id="PS50011">
    <property type="entry name" value="PROTEIN_KINASE_DOM"/>
    <property type="match status" value="1"/>
</dbReference>
<dbReference type="STRING" id="97331.A0A437A3M0"/>
<feature type="cross-link" description="Glycyl lysine isopeptide (Lys-Gly) (interchain with G-Cter in SUMO2)" evidence="12">
    <location>
        <position position="271"/>
    </location>
</feature>
<sequence length="426" mass="47943">MSIRQIAQVESQLRGLTVSSGSEENVDPQAPIQSTIKHVKSTSTIKVIPSSLATKPLALQPSISQAQNLSKHAYLKLAVHNQAASNSPKKKAIIDDQENNNDSREDGSGTAAPKNSLQVAPRRSDPSNNIPPQVPSNSKPMHLGMFEIGRPLGKGKFGRVYLAKERKTGFVCALKVLHKNELQTGRVETQLRREVEIQSNLRHPNILRLFGHFHDSKRVFLIIEFAGRGELYKMLRKAGSFSEPRAASYVAQMASALAYLHKKHVIHRDIKPENILVGSHGEIKLSDFGWSVHAPTNRRTTLCGTLDYLPPEMLRGDSHGEKVDLWSLGVLMYEFLVGNAPFEDTPIETQKRIVKLNFKIPDFVSAEAKDLITRLLRLDPEKRLPLDQVAQHPWILKHCSKPQTAREKQRNNHQRRRDSSDYEDEE</sequence>
<feature type="binding site" evidence="11">
    <location>
        <begin position="224"/>
        <end position="226"/>
    </location>
    <ligand>
        <name>ATP</name>
        <dbReference type="ChEBI" id="CHEBI:30616"/>
    </ligand>
</feature>
<keyword evidence="4 15" id="KW-0808">Transferase</keyword>
<dbReference type="GO" id="GO:0008608">
    <property type="term" value="P:attachment of spindle microtubules to kinetochore"/>
    <property type="evidence" value="ECO:0007669"/>
    <property type="project" value="UniProtKB-ARBA"/>
</dbReference>
<dbReference type="GO" id="GO:0005524">
    <property type="term" value="F:ATP binding"/>
    <property type="evidence" value="ECO:0007669"/>
    <property type="project" value="UniProtKB-UniRule"/>
</dbReference>
<evidence type="ECO:0000256" key="15">
    <source>
        <dbReference type="RuleBase" id="RU367134"/>
    </source>
</evidence>
<dbReference type="GO" id="GO:0090266">
    <property type="term" value="P:regulation of mitotic cell cycle spindle assembly checkpoint"/>
    <property type="evidence" value="ECO:0007669"/>
    <property type="project" value="UniProtKB-ARBA"/>
</dbReference>
<dbReference type="RefSeq" id="XP_067491214.1">
    <property type="nucleotide sequence ID" value="XM_067633001.1"/>
</dbReference>
<dbReference type="SUPFAM" id="SSF56112">
    <property type="entry name" value="Protein kinase-like (PK-like)"/>
    <property type="match status" value="1"/>
</dbReference>
<dbReference type="InterPro" id="IPR000719">
    <property type="entry name" value="Prot_kinase_dom"/>
</dbReference>
<dbReference type="GO" id="GO:0032465">
    <property type="term" value="P:regulation of cytokinesis"/>
    <property type="evidence" value="ECO:0007669"/>
    <property type="project" value="UniProtKB-ARBA"/>
</dbReference>
<dbReference type="Gene3D" id="1.10.510.10">
    <property type="entry name" value="Transferase(Phosphotransferase) domain 1"/>
    <property type="match status" value="1"/>
</dbReference>
<keyword evidence="7 11" id="KW-0067">ATP-binding</keyword>
<feature type="binding site" evidence="11">
    <location>
        <position position="156"/>
    </location>
    <ligand>
        <name>ATP</name>
        <dbReference type="ChEBI" id="CHEBI:30616"/>
    </ligand>
</feature>
<dbReference type="FunFam" id="1.10.510.10:FF:000235">
    <property type="entry name" value="Serine/threonine-protein kinase ark1"/>
    <property type="match status" value="1"/>
</dbReference>
<dbReference type="InterPro" id="IPR017441">
    <property type="entry name" value="Protein_kinase_ATP_BS"/>
</dbReference>
<evidence type="ECO:0000256" key="8">
    <source>
        <dbReference type="ARBA" id="ARBA00047899"/>
    </source>
</evidence>
<feature type="binding site" evidence="11">
    <location>
        <begin position="273"/>
        <end position="274"/>
    </location>
    <ligand>
        <name>ATP</name>
        <dbReference type="ChEBI" id="CHEBI:30616"/>
    </ligand>
</feature>
<evidence type="ECO:0000256" key="10">
    <source>
        <dbReference type="PIRSR" id="PIRSR630616-1"/>
    </source>
</evidence>
<protein>
    <recommendedName>
        <fullName evidence="2 15">Aurora kinase</fullName>
        <ecNumber evidence="1 15">2.7.11.1</ecNumber>
    </recommendedName>
</protein>
<evidence type="ECO:0000256" key="16">
    <source>
        <dbReference type="SAM" id="MobiDB-lite"/>
    </source>
</evidence>
<dbReference type="GO" id="GO:0032133">
    <property type="term" value="C:chromosome passenger complex"/>
    <property type="evidence" value="ECO:0007669"/>
    <property type="project" value="UniProtKB-ARBA"/>
</dbReference>
<name>A0A437A3M0_ARTFL</name>
<dbReference type="InterPro" id="IPR030616">
    <property type="entry name" value="Aur-like"/>
</dbReference>
<dbReference type="VEuPathDB" id="FungiDB:DFL_003981"/>
<evidence type="ECO:0000313" key="19">
    <source>
        <dbReference type="Proteomes" id="UP000283090"/>
    </source>
</evidence>
<evidence type="ECO:0000256" key="11">
    <source>
        <dbReference type="PIRSR" id="PIRSR630616-2"/>
    </source>
</evidence>
<dbReference type="GO" id="GO:0004674">
    <property type="term" value="F:protein serine/threonine kinase activity"/>
    <property type="evidence" value="ECO:0007669"/>
    <property type="project" value="UniProtKB-KW"/>
</dbReference>
<reference evidence="18 19" key="1">
    <citation type="submission" date="2019-01" db="EMBL/GenBank/DDBJ databases">
        <title>Intercellular communication is required for trap formation in the nematode-trapping fungus Duddingtonia flagrans.</title>
        <authorList>
            <person name="Youssar L."/>
            <person name="Wernet V."/>
            <person name="Hensel N."/>
            <person name="Hildebrandt H.-G."/>
            <person name="Fischer R."/>
        </authorList>
    </citation>
    <scope>NUCLEOTIDE SEQUENCE [LARGE SCALE GENOMIC DNA]</scope>
    <source>
        <strain evidence="18 19">CBS H-5679</strain>
    </source>
</reference>
<dbReference type="OrthoDB" id="377346at2759"/>
<dbReference type="PROSITE" id="PS00107">
    <property type="entry name" value="PROTEIN_KINASE_ATP"/>
    <property type="match status" value="1"/>
</dbReference>
<feature type="domain" description="Protein kinase" evidence="17">
    <location>
        <begin position="146"/>
        <end position="395"/>
    </location>
</feature>
<dbReference type="GO" id="GO:0045143">
    <property type="term" value="P:homologous chromosome segregation"/>
    <property type="evidence" value="ECO:0007669"/>
    <property type="project" value="UniProtKB-ARBA"/>
</dbReference>
<dbReference type="PANTHER" id="PTHR24350">
    <property type="entry name" value="SERINE/THREONINE-PROTEIN KINASE IAL-RELATED"/>
    <property type="match status" value="1"/>
</dbReference>
<evidence type="ECO:0000313" key="18">
    <source>
        <dbReference type="EMBL" id="RVD85670.1"/>
    </source>
</evidence>
<dbReference type="GO" id="GO:0072479">
    <property type="term" value="P:response to mitotic cell cycle spindle assembly checkpoint signaling"/>
    <property type="evidence" value="ECO:0007669"/>
    <property type="project" value="UniProtKB-ARBA"/>
</dbReference>
<evidence type="ECO:0000256" key="12">
    <source>
        <dbReference type="PIRSR" id="PIRSR630616-3"/>
    </source>
</evidence>
<feature type="binding site" evidence="11">
    <location>
        <position position="287"/>
    </location>
    <ligand>
        <name>ATP</name>
        <dbReference type="ChEBI" id="CHEBI:30616"/>
    </ligand>
</feature>
<dbReference type="CDD" id="cd14007">
    <property type="entry name" value="STKc_Aurora"/>
    <property type="match status" value="1"/>
</dbReference>
<evidence type="ECO:0000256" key="9">
    <source>
        <dbReference type="ARBA" id="ARBA00048679"/>
    </source>
</evidence>
<feature type="active site" description="Proton acceptor" evidence="10">
    <location>
        <position position="269"/>
    </location>
</feature>
<dbReference type="GO" id="GO:1902115">
    <property type="term" value="P:regulation of organelle assembly"/>
    <property type="evidence" value="ECO:0007669"/>
    <property type="project" value="UniProtKB-ARBA"/>
</dbReference>
<comment type="catalytic activity">
    <reaction evidence="8 15">
        <text>L-threonyl-[protein] + ATP = O-phospho-L-threonyl-[protein] + ADP + H(+)</text>
        <dbReference type="Rhea" id="RHEA:46608"/>
        <dbReference type="Rhea" id="RHEA-COMP:11060"/>
        <dbReference type="Rhea" id="RHEA-COMP:11605"/>
        <dbReference type="ChEBI" id="CHEBI:15378"/>
        <dbReference type="ChEBI" id="CHEBI:30013"/>
        <dbReference type="ChEBI" id="CHEBI:30616"/>
        <dbReference type="ChEBI" id="CHEBI:61977"/>
        <dbReference type="ChEBI" id="CHEBI:456216"/>
        <dbReference type="EC" id="2.7.11.1"/>
    </reaction>
</comment>
<dbReference type="GeneID" id="93586292"/>
<dbReference type="GO" id="GO:0000819">
    <property type="term" value="P:sister chromatid segregation"/>
    <property type="evidence" value="ECO:0007669"/>
    <property type="project" value="UniProtKB-ARBA"/>
</dbReference>
<dbReference type="FunFam" id="3.30.200.20:FF:000042">
    <property type="entry name" value="Aurora kinase A"/>
    <property type="match status" value="1"/>
</dbReference>
<evidence type="ECO:0000256" key="13">
    <source>
        <dbReference type="PROSITE-ProRule" id="PRU10141"/>
    </source>
</evidence>
<dbReference type="GO" id="GO:0044779">
    <property type="term" value="P:meiotic spindle checkpoint signaling"/>
    <property type="evidence" value="ECO:0007669"/>
    <property type="project" value="UniProtKB-ARBA"/>
</dbReference>
<dbReference type="Pfam" id="PF00069">
    <property type="entry name" value="Pkinase"/>
    <property type="match status" value="1"/>
</dbReference>
<keyword evidence="5 11" id="KW-0547">Nucleotide-binding</keyword>
<feature type="binding site" evidence="11 13">
    <location>
        <position position="175"/>
    </location>
    <ligand>
        <name>ATP</name>
        <dbReference type="ChEBI" id="CHEBI:30616"/>
    </ligand>
</feature>
<dbReference type="PROSITE" id="PS00108">
    <property type="entry name" value="PROTEIN_KINASE_ST"/>
    <property type="match status" value="1"/>
</dbReference>
<proteinExistence type="inferred from homology"/>